<accession>A0A1I7NQ18</accession>
<dbReference type="GO" id="GO:0005886">
    <property type="term" value="C:plasma membrane"/>
    <property type="evidence" value="ECO:0007669"/>
    <property type="project" value="TreeGrafter"/>
</dbReference>
<dbReference type="PANTHER" id="PTHR30336">
    <property type="entry name" value="INNER MEMBRANE PROTEIN, PROBABLE PERMEASE"/>
    <property type="match status" value="1"/>
</dbReference>
<protein>
    <submittedName>
        <fullName evidence="3">Uncharacterized SAM-binding protein YcdF, DUF218 family</fullName>
    </submittedName>
</protein>
<evidence type="ECO:0000313" key="3">
    <source>
        <dbReference type="EMBL" id="SFV36766.1"/>
    </source>
</evidence>
<keyword evidence="4" id="KW-1185">Reference proteome</keyword>
<feature type="transmembrane region" description="Helical" evidence="1">
    <location>
        <begin position="35"/>
        <end position="59"/>
    </location>
</feature>
<evidence type="ECO:0000256" key="1">
    <source>
        <dbReference type="SAM" id="Phobius"/>
    </source>
</evidence>
<dbReference type="AlphaFoldDB" id="A0A1I7NQ18"/>
<gene>
    <name evidence="3" type="ORF">SAMN04488557_2748</name>
</gene>
<dbReference type="EMBL" id="FPCH01000003">
    <property type="protein sequence ID" value="SFV36766.1"/>
    <property type="molecule type" value="Genomic_DNA"/>
</dbReference>
<keyword evidence="1" id="KW-0472">Membrane</keyword>
<reference evidence="4" key="1">
    <citation type="submission" date="2016-10" db="EMBL/GenBank/DDBJ databases">
        <authorList>
            <person name="Varghese N."/>
            <person name="Submissions S."/>
        </authorList>
    </citation>
    <scope>NUCLEOTIDE SEQUENCE [LARGE SCALE GENOMIC DNA]</scope>
    <source>
        <strain evidence="4">DSM 1565</strain>
    </source>
</reference>
<organism evidence="3 4">
    <name type="scientific">Hyphomicrobium facile</name>
    <dbReference type="NCBI Taxonomy" id="51670"/>
    <lineage>
        <taxon>Bacteria</taxon>
        <taxon>Pseudomonadati</taxon>
        <taxon>Pseudomonadota</taxon>
        <taxon>Alphaproteobacteria</taxon>
        <taxon>Hyphomicrobiales</taxon>
        <taxon>Hyphomicrobiaceae</taxon>
        <taxon>Hyphomicrobium</taxon>
    </lineage>
</organism>
<feature type="domain" description="DUF218" evidence="2">
    <location>
        <begin position="73"/>
        <end position="212"/>
    </location>
</feature>
<sequence length="245" mass="27107">MGRPNRLHFDGEATADRQAIRTGDTNKYIPKMKMFSHAIIVLLALGAAALAFGFVLFAVSVTRDDAADLDKADGIVVLTGGDNRIEAGAKLMSEGRAKRMLISGVNRKVSREEMQRIVRIDNKVFNCCVDLGYEALDTVGNADETRTWANTNGYTKLIVVTSRYHMPRSLAELALVMPGVTLLPYAVTPKRFPETAWWLHVATTKVLLSEYLKFLPAVARLTAQRVIDWRDGQSVAIMPQKRADG</sequence>
<evidence type="ECO:0000313" key="4">
    <source>
        <dbReference type="Proteomes" id="UP000199423"/>
    </source>
</evidence>
<keyword evidence="1" id="KW-0812">Transmembrane</keyword>
<dbReference type="GO" id="GO:0000270">
    <property type="term" value="P:peptidoglycan metabolic process"/>
    <property type="evidence" value="ECO:0007669"/>
    <property type="project" value="TreeGrafter"/>
</dbReference>
<dbReference type="Pfam" id="PF02698">
    <property type="entry name" value="DUF218"/>
    <property type="match status" value="1"/>
</dbReference>
<name>A0A1I7NQ18_9HYPH</name>
<dbReference type="STRING" id="51670.SAMN04488557_2748"/>
<dbReference type="InterPro" id="IPR003848">
    <property type="entry name" value="DUF218"/>
</dbReference>
<dbReference type="Proteomes" id="UP000199423">
    <property type="component" value="Unassembled WGS sequence"/>
</dbReference>
<dbReference type="GO" id="GO:0043164">
    <property type="term" value="P:Gram-negative-bacterium-type cell wall biogenesis"/>
    <property type="evidence" value="ECO:0007669"/>
    <property type="project" value="TreeGrafter"/>
</dbReference>
<keyword evidence="1" id="KW-1133">Transmembrane helix</keyword>
<proteinExistence type="predicted"/>
<dbReference type="CDD" id="cd06259">
    <property type="entry name" value="YdcF-like"/>
    <property type="match status" value="1"/>
</dbReference>
<dbReference type="InterPro" id="IPR051599">
    <property type="entry name" value="Cell_Envelope_Assoc"/>
</dbReference>
<evidence type="ECO:0000259" key="2">
    <source>
        <dbReference type="Pfam" id="PF02698"/>
    </source>
</evidence>
<dbReference type="PANTHER" id="PTHR30336:SF4">
    <property type="entry name" value="ENVELOPE BIOGENESIS FACTOR ELYC"/>
    <property type="match status" value="1"/>
</dbReference>